<dbReference type="Pfam" id="PF17240">
    <property type="entry name" value="DUF5313"/>
    <property type="match status" value="1"/>
</dbReference>
<gene>
    <name evidence="2" type="ORF">MHPYR_10179</name>
</gene>
<dbReference type="EMBL" id="FLQS01000001">
    <property type="protein sequence ID" value="SBS70520.1"/>
    <property type="molecule type" value="Genomic_DNA"/>
</dbReference>
<keyword evidence="1" id="KW-0812">Transmembrane</keyword>
<dbReference type="InterPro" id="IPR035197">
    <property type="entry name" value="DUF5313"/>
</dbReference>
<keyword evidence="1" id="KW-0472">Membrane</keyword>
<feature type="transmembrane region" description="Helical" evidence="1">
    <location>
        <begin position="45"/>
        <end position="62"/>
    </location>
</feature>
<dbReference type="AlphaFoldDB" id="A0A1Y5NZ06"/>
<reference evidence="2" key="1">
    <citation type="submission" date="2016-03" db="EMBL/GenBank/DDBJ databases">
        <authorList>
            <person name="Ploux O."/>
        </authorList>
    </citation>
    <scope>NUCLEOTIDE SEQUENCE</scope>
    <source>
        <strain evidence="2">UC10</strain>
    </source>
</reference>
<evidence type="ECO:0000313" key="2">
    <source>
        <dbReference type="EMBL" id="SBS70520.1"/>
    </source>
</evidence>
<proteinExistence type="predicted"/>
<evidence type="ECO:0000256" key="1">
    <source>
        <dbReference type="SAM" id="Phobius"/>
    </source>
</evidence>
<organism evidence="2">
    <name type="scientific">uncultured Mycobacterium sp</name>
    <dbReference type="NCBI Taxonomy" id="171292"/>
    <lineage>
        <taxon>Bacteria</taxon>
        <taxon>Bacillati</taxon>
        <taxon>Actinomycetota</taxon>
        <taxon>Actinomycetes</taxon>
        <taxon>Mycobacteriales</taxon>
        <taxon>Mycobacteriaceae</taxon>
        <taxon>Mycobacterium</taxon>
        <taxon>environmental samples</taxon>
    </lineage>
</organism>
<name>A0A1Y5NZ06_9MYCO</name>
<feature type="transmembrane region" description="Helical" evidence="1">
    <location>
        <begin position="68"/>
        <end position="88"/>
    </location>
</feature>
<accession>A0A1Y5NZ06</accession>
<protein>
    <submittedName>
        <fullName evidence="2">Uncharacterized protein</fullName>
    </submittedName>
</protein>
<keyword evidence="1" id="KW-1133">Transmembrane helix</keyword>
<sequence length="135" mass="15692">MRTDPERSRPTALQYIAYCYGRVLPASMRAWVRNDLVGKGAARRTMIRAIIPAFLVLSPFWLIPTTLYLHAAMTLPIFLPFILFAHALNKVWRRHRLAQHGFDPAIVDEYVHTRDAHIHRAYIERYGPRRNPSDA</sequence>